<dbReference type="Pfam" id="PF00293">
    <property type="entry name" value="NUDIX"/>
    <property type="match status" value="1"/>
</dbReference>
<evidence type="ECO:0000256" key="3">
    <source>
        <dbReference type="ARBA" id="ARBA00022723"/>
    </source>
</evidence>
<evidence type="ECO:0000313" key="9">
    <source>
        <dbReference type="Proteomes" id="UP000094053"/>
    </source>
</evidence>
<name>A0A1E3RAL2_MYCFV</name>
<dbReference type="InterPro" id="IPR015797">
    <property type="entry name" value="NUDIX_hydrolase-like_dom_sf"/>
</dbReference>
<dbReference type="STRING" id="1776.BHQ18_26135"/>
<comment type="cofactor">
    <cofactor evidence="2">
        <name>Mg(2+)</name>
        <dbReference type="ChEBI" id="CHEBI:18420"/>
    </cofactor>
</comment>
<evidence type="ECO:0000259" key="7">
    <source>
        <dbReference type="PROSITE" id="PS51462"/>
    </source>
</evidence>
<sequence length="230" mass="25116">MIQSVDPQNAAPVRPAATAVLARDGSSGLEVLLLKRAGTMSFGADAWVFPGGRVDDDDAGADDLFSIEAARRAAVRETREEAGIAVDGAALRVLSRWVPGPEAPKRFQTWLLFGRAETTDVCVDGTEIVDHCWITPAAALSEHGQRRMGLLPPTWVTLHQLSGHRSVDDAAAAIDAAEPEYYESHFVNTDTHPVILWHGDAGYETRDFDAVGPRHRLHMGRGPWRYERGN</sequence>
<comment type="cofactor">
    <cofactor evidence="1">
        <name>Mn(2+)</name>
        <dbReference type="ChEBI" id="CHEBI:29035"/>
    </cofactor>
</comment>
<evidence type="ECO:0000256" key="2">
    <source>
        <dbReference type="ARBA" id="ARBA00001946"/>
    </source>
</evidence>
<dbReference type="InterPro" id="IPR000086">
    <property type="entry name" value="NUDIX_hydrolase_dom"/>
</dbReference>
<evidence type="ECO:0000256" key="6">
    <source>
        <dbReference type="ARBA" id="ARBA00023211"/>
    </source>
</evidence>
<reference evidence="9" key="1">
    <citation type="submission" date="2016-09" db="EMBL/GenBank/DDBJ databases">
        <authorList>
            <person name="Greninger A.L."/>
            <person name="Jerome K.R."/>
            <person name="Mcnair B."/>
            <person name="Wallis C."/>
            <person name="Fang F."/>
        </authorList>
    </citation>
    <scope>NUCLEOTIDE SEQUENCE [LARGE SCALE GENOMIC DNA]</scope>
    <source>
        <strain evidence="9">M6</strain>
    </source>
</reference>
<keyword evidence="5" id="KW-0460">Magnesium</keyword>
<dbReference type="OrthoDB" id="7183442at2"/>
<feature type="domain" description="Nudix hydrolase" evidence="7">
    <location>
        <begin position="12"/>
        <end position="157"/>
    </location>
</feature>
<evidence type="ECO:0000313" key="8">
    <source>
        <dbReference type="EMBL" id="ODQ86859.1"/>
    </source>
</evidence>
<keyword evidence="3" id="KW-0479">Metal-binding</keyword>
<dbReference type="Proteomes" id="UP000094053">
    <property type="component" value="Unassembled WGS sequence"/>
</dbReference>
<dbReference type="AlphaFoldDB" id="A0A1E3RAL2"/>
<protein>
    <submittedName>
        <fullName evidence="8">NUDIX hydrolase</fullName>
    </submittedName>
</protein>
<proteinExistence type="predicted"/>
<dbReference type="GO" id="GO:0046872">
    <property type="term" value="F:metal ion binding"/>
    <property type="evidence" value="ECO:0007669"/>
    <property type="project" value="UniProtKB-KW"/>
</dbReference>
<keyword evidence="4 8" id="KW-0378">Hydrolase</keyword>
<organism evidence="8 9">
    <name type="scientific">Mycolicibacterium flavescens</name>
    <name type="common">Mycobacterium flavescens</name>
    <dbReference type="NCBI Taxonomy" id="1776"/>
    <lineage>
        <taxon>Bacteria</taxon>
        <taxon>Bacillati</taxon>
        <taxon>Actinomycetota</taxon>
        <taxon>Actinomycetes</taxon>
        <taxon>Mycobacteriales</taxon>
        <taxon>Mycobacteriaceae</taxon>
        <taxon>Mycolicibacterium</taxon>
    </lineage>
</organism>
<gene>
    <name evidence="8" type="ORF">BHQ18_26135</name>
</gene>
<evidence type="ECO:0000256" key="1">
    <source>
        <dbReference type="ARBA" id="ARBA00001936"/>
    </source>
</evidence>
<dbReference type="GO" id="GO:0016818">
    <property type="term" value="F:hydrolase activity, acting on acid anhydrides, in phosphorus-containing anhydrides"/>
    <property type="evidence" value="ECO:0007669"/>
    <property type="project" value="InterPro"/>
</dbReference>
<evidence type="ECO:0000256" key="4">
    <source>
        <dbReference type="ARBA" id="ARBA00022801"/>
    </source>
</evidence>
<dbReference type="InterPro" id="IPR039121">
    <property type="entry name" value="NUDT19"/>
</dbReference>
<comment type="caution">
    <text evidence="8">The sequence shown here is derived from an EMBL/GenBank/DDBJ whole genome shotgun (WGS) entry which is preliminary data.</text>
</comment>
<dbReference type="Gene3D" id="3.90.79.10">
    <property type="entry name" value="Nucleoside Triphosphate Pyrophosphohydrolase"/>
    <property type="match status" value="2"/>
</dbReference>
<dbReference type="PANTHER" id="PTHR12318">
    <property type="entry name" value="TESTOSTERONE-REGULATED PROTEIN RP2"/>
    <property type="match status" value="1"/>
</dbReference>
<dbReference type="SUPFAM" id="SSF55811">
    <property type="entry name" value="Nudix"/>
    <property type="match status" value="1"/>
</dbReference>
<dbReference type="PANTHER" id="PTHR12318:SF0">
    <property type="entry name" value="ACYL-COENZYME A DIPHOSPHATASE NUDT19"/>
    <property type="match status" value="1"/>
</dbReference>
<dbReference type="PROSITE" id="PS51462">
    <property type="entry name" value="NUDIX"/>
    <property type="match status" value="1"/>
</dbReference>
<accession>A0A1E3RAL2</accession>
<dbReference type="EMBL" id="MIHA01000028">
    <property type="protein sequence ID" value="ODQ86859.1"/>
    <property type="molecule type" value="Genomic_DNA"/>
</dbReference>
<keyword evidence="9" id="KW-1185">Reference proteome</keyword>
<dbReference type="CDD" id="cd18870">
    <property type="entry name" value="NUDIX_AcylCoAdiphos_Nudt19"/>
    <property type="match status" value="1"/>
</dbReference>
<evidence type="ECO:0000256" key="5">
    <source>
        <dbReference type="ARBA" id="ARBA00022842"/>
    </source>
</evidence>
<keyword evidence="6" id="KW-0464">Manganese</keyword>